<evidence type="ECO:0000256" key="1">
    <source>
        <dbReference type="SAM" id="MobiDB-lite"/>
    </source>
</evidence>
<accession>A0A6J4QJ05</accession>
<feature type="compositionally biased region" description="Basic and acidic residues" evidence="1">
    <location>
        <begin position="29"/>
        <end position="40"/>
    </location>
</feature>
<proteinExistence type="predicted"/>
<feature type="compositionally biased region" description="Low complexity" evidence="1">
    <location>
        <begin position="65"/>
        <end position="75"/>
    </location>
</feature>
<dbReference type="AlphaFoldDB" id="A0A6J4QJ05"/>
<feature type="compositionally biased region" description="Low complexity" evidence="1">
    <location>
        <begin position="180"/>
        <end position="189"/>
    </location>
</feature>
<gene>
    <name evidence="2" type="ORF">AVDCRST_MAG51-3379</name>
</gene>
<feature type="region of interest" description="Disordered" evidence="1">
    <location>
        <begin position="1"/>
        <end position="275"/>
    </location>
</feature>
<keyword evidence="2" id="KW-0547">Nucleotide-binding</keyword>
<reference evidence="2" key="1">
    <citation type="submission" date="2020-02" db="EMBL/GenBank/DDBJ databases">
        <authorList>
            <person name="Meier V. D."/>
        </authorList>
    </citation>
    <scope>NUCLEOTIDE SEQUENCE</scope>
    <source>
        <strain evidence="2">AVDCRST_MAG51</strain>
    </source>
</reference>
<dbReference type="GO" id="GO:0005524">
    <property type="term" value="F:ATP binding"/>
    <property type="evidence" value="ECO:0007669"/>
    <property type="project" value="UniProtKB-KW"/>
</dbReference>
<feature type="non-terminal residue" evidence="2">
    <location>
        <position position="1"/>
    </location>
</feature>
<keyword evidence="2" id="KW-0067">ATP-binding</keyword>
<dbReference type="EMBL" id="CADCUX010000726">
    <property type="protein sequence ID" value="CAA9442021.1"/>
    <property type="molecule type" value="Genomic_DNA"/>
</dbReference>
<feature type="compositionally biased region" description="Basic residues" evidence="1">
    <location>
        <begin position="1"/>
        <end position="11"/>
    </location>
</feature>
<organism evidence="2">
    <name type="scientific">uncultured Ramlibacter sp</name>
    <dbReference type="NCBI Taxonomy" id="260755"/>
    <lineage>
        <taxon>Bacteria</taxon>
        <taxon>Pseudomonadati</taxon>
        <taxon>Pseudomonadota</taxon>
        <taxon>Betaproteobacteria</taxon>
        <taxon>Burkholderiales</taxon>
        <taxon>Comamonadaceae</taxon>
        <taxon>Ramlibacter</taxon>
        <taxon>environmental samples</taxon>
    </lineage>
</organism>
<feature type="compositionally biased region" description="Basic and acidic residues" evidence="1">
    <location>
        <begin position="190"/>
        <end position="203"/>
    </location>
</feature>
<feature type="non-terminal residue" evidence="2">
    <location>
        <position position="275"/>
    </location>
</feature>
<name>A0A6J4QJ05_9BURK</name>
<protein>
    <submittedName>
        <fullName evidence="2">ABC transporter, ATP-binding protein (Cluster 10, nitrate/sulfonate/bicarbonate)</fullName>
    </submittedName>
</protein>
<evidence type="ECO:0000313" key="2">
    <source>
        <dbReference type="EMBL" id="CAA9442021.1"/>
    </source>
</evidence>
<feature type="compositionally biased region" description="Basic residues" evidence="1">
    <location>
        <begin position="244"/>
        <end position="254"/>
    </location>
</feature>
<sequence>ERRGRSRRRSHPVREGDGGLPDRAGSDAGARRRELRDPQPRVRLHHRPVGLRQDHHDEHRRGLRAADPGPRAAGRQARHPARARPGRDLPGVRRFSLAHGAAEHRVRPQARRQQGRRLGAGRDGRALHAADGPAGFPRPLPQAPLGRHAPAPGHCPRVCSQAGVPADGRAVRRARRADPLGDAGPAARGAAERRQDRHADHALGRGSDLSLLAHRGGDGAAGPHPHHHRRAVRLPAHRECPRRSPLRRAARAHPRARDAGVRSTGPAVAGAHVRL</sequence>